<dbReference type="Pfam" id="PF01352">
    <property type="entry name" value="KRAB"/>
    <property type="match status" value="1"/>
</dbReference>
<dbReference type="PROSITE" id="PS50950">
    <property type="entry name" value="ZF_THAP"/>
    <property type="match status" value="1"/>
</dbReference>
<keyword evidence="1" id="KW-0479">Metal-binding</keyword>
<feature type="domain" description="KRAB" evidence="7">
    <location>
        <begin position="121"/>
        <end position="192"/>
    </location>
</feature>
<keyword evidence="2 5" id="KW-0863">Zinc-finger</keyword>
<dbReference type="SUPFAM" id="SSF109640">
    <property type="entry name" value="KRAB domain (Kruppel-associated box)"/>
    <property type="match status" value="1"/>
</dbReference>
<dbReference type="OrthoDB" id="7312725at2759"/>
<evidence type="ECO:0000256" key="2">
    <source>
        <dbReference type="ARBA" id="ARBA00022771"/>
    </source>
</evidence>
<evidence type="ECO:0000256" key="1">
    <source>
        <dbReference type="ARBA" id="ARBA00022723"/>
    </source>
</evidence>
<evidence type="ECO:0000256" key="6">
    <source>
        <dbReference type="SAM" id="MobiDB-lite"/>
    </source>
</evidence>
<organism evidence="9 10">
    <name type="scientific">Microcaecilia unicolor</name>
    <dbReference type="NCBI Taxonomy" id="1415580"/>
    <lineage>
        <taxon>Eukaryota</taxon>
        <taxon>Metazoa</taxon>
        <taxon>Chordata</taxon>
        <taxon>Craniata</taxon>
        <taxon>Vertebrata</taxon>
        <taxon>Euteleostomi</taxon>
        <taxon>Amphibia</taxon>
        <taxon>Gymnophiona</taxon>
        <taxon>Siphonopidae</taxon>
        <taxon>Microcaecilia</taxon>
    </lineage>
</organism>
<feature type="domain" description="THAP-type" evidence="8">
    <location>
        <begin position="1"/>
        <end position="94"/>
    </location>
</feature>
<dbReference type="KEGG" id="muo:115466437"/>
<keyword evidence="9" id="KW-1185">Reference proteome</keyword>
<dbReference type="PANTHER" id="PTHR46927:SF3">
    <property type="entry name" value="THAP-TYPE DOMAIN-CONTAINING PROTEIN"/>
    <property type="match status" value="1"/>
</dbReference>
<evidence type="ECO:0000313" key="9">
    <source>
        <dbReference type="Proteomes" id="UP000515156"/>
    </source>
</evidence>
<dbReference type="InterPro" id="IPR036051">
    <property type="entry name" value="KRAB_dom_sf"/>
</dbReference>
<dbReference type="AlphaFoldDB" id="A0A6P7XSU8"/>
<proteinExistence type="predicted"/>
<feature type="region of interest" description="Disordered" evidence="6">
    <location>
        <begin position="296"/>
        <end position="316"/>
    </location>
</feature>
<dbReference type="InterPro" id="IPR001909">
    <property type="entry name" value="KRAB"/>
</dbReference>
<evidence type="ECO:0000259" key="7">
    <source>
        <dbReference type="PROSITE" id="PS50805"/>
    </source>
</evidence>
<dbReference type="SMART" id="SM00692">
    <property type="entry name" value="DM3"/>
    <property type="match status" value="1"/>
</dbReference>
<dbReference type="SMART" id="SM00349">
    <property type="entry name" value="KRAB"/>
    <property type="match status" value="1"/>
</dbReference>
<dbReference type="InterPro" id="IPR038441">
    <property type="entry name" value="THAP_Znf_sf"/>
</dbReference>
<dbReference type="InterPro" id="IPR006612">
    <property type="entry name" value="THAP_Znf"/>
</dbReference>
<name>A0A6P7XSU8_9AMPH</name>
<accession>A0A6P7XSU8</accession>
<keyword evidence="3" id="KW-0862">Zinc</keyword>
<dbReference type="GeneID" id="115466437"/>
<gene>
    <name evidence="10" type="primary">LOC115466437</name>
</gene>
<dbReference type="Proteomes" id="UP000515156">
    <property type="component" value="Chromosome 3"/>
</dbReference>
<dbReference type="Gene3D" id="6.10.140.140">
    <property type="match status" value="1"/>
</dbReference>
<dbReference type="SMART" id="SM00980">
    <property type="entry name" value="THAP"/>
    <property type="match status" value="1"/>
</dbReference>
<sequence length="546" mass="60642">MPACMVQGCCNSTGRSHGVSFHRFPPDGPLFQQWLAALKRTNFQPQKHHVVCSQHFRPWDFKDDLRSRLLGACAAAGDNWRRRRLKPEAVPTMFLSGKPAGTAKAQRPAKKEARTSRKVSVTFSDVAACVSEEEWEILDDWERDLYRNVMREIHMVLISLGYTIVNPNVLLRIKPGEALNFRDPVDFEGTVGMRSPGQGYQTVHPHILLKIQDVQAMEEPRRRNHQGMEEQASITPPLLCETSTYINPSTGHLGYEISNEDVSNADEEPGTTAGGIYAALPVNQVIVAPTIKQETEAEESTYTRGCGSQKHSNTDHVTVSPNIKQELEDTRCTGVCGSSPGTDPSTGQVIMKRTIKQEEEDELYRGACGNSSGTRSQEDPSTGHAIVNCSIKQETEEEEKMYMGMYGRPPGTQSHEDPSAVGVMIDPVHPGICSEGFRSLKKEEATMRECAQAWYGLERGQMVPTATYGAADAQTLRVFLVNQAQETYFWSEQDFRQGDDGHHSCTTGRQLTAGKPEAWASRSRRKSAHLILKHPSLSGSKELLPE</sequence>
<dbReference type="CDD" id="cd07765">
    <property type="entry name" value="KRAB_A-box"/>
    <property type="match status" value="1"/>
</dbReference>
<dbReference type="InterPro" id="IPR052224">
    <property type="entry name" value="THAP_domain_protein"/>
</dbReference>
<dbReference type="PROSITE" id="PS50805">
    <property type="entry name" value="KRAB"/>
    <property type="match status" value="1"/>
</dbReference>
<dbReference type="Gene3D" id="6.20.210.20">
    <property type="entry name" value="THAP domain"/>
    <property type="match status" value="1"/>
</dbReference>
<evidence type="ECO:0000256" key="3">
    <source>
        <dbReference type="ARBA" id="ARBA00022833"/>
    </source>
</evidence>
<reference evidence="10" key="1">
    <citation type="submission" date="2025-08" db="UniProtKB">
        <authorList>
            <consortium name="RefSeq"/>
        </authorList>
    </citation>
    <scope>IDENTIFICATION</scope>
</reference>
<dbReference type="GO" id="GO:0003677">
    <property type="term" value="F:DNA binding"/>
    <property type="evidence" value="ECO:0007669"/>
    <property type="project" value="UniProtKB-UniRule"/>
</dbReference>
<evidence type="ECO:0000313" key="10">
    <source>
        <dbReference type="RefSeq" id="XP_030053509.1"/>
    </source>
</evidence>
<dbReference type="Pfam" id="PF05485">
    <property type="entry name" value="THAP"/>
    <property type="match status" value="1"/>
</dbReference>
<evidence type="ECO:0000256" key="4">
    <source>
        <dbReference type="ARBA" id="ARBA00023125"/>
    </source>
</evidence>
<dbReference type="GO" id="GO:0006355">
    <property type="term" value="P:regulation of DNA-templated transcription"/>
    <property type="evidence" value="ECO:0007669"/>
    <property type="project" value="InterPro"/>
</dbReference>
<dbReference type="GO" id="GO:0008270">
    <property type="term" value="F:zinc ion binding"/>
    <property type="evidence" value="ECO:0007669"/>
    <property type="project" value="UniProtKB-KW"/>
</dbReference>
<evidence type="ECO:0000256" key="5">
    <source>
        <dbReference type="PROSITE-ProRule" id="PRU00309"/>
    </source>
</evidence>
<feature type="region of interest" description="Disordered" evidence="6">
    <location>
        <begin position="499"/>
        <end position="525"/>
    </location>
</feature>
<keyword evidence="4 5" id="KW-0238">DNA-binding</keyword>
<evidence type="ECO:0000259" key="8">
    <source>
        <dbReference type="PROSITE" id="PS50950"/>
    </source>
</evidence>
<dbReference type="SUPFAM" id="SSF57716">
    <property type="entry name" value="Glucocorticoid receptor-like (DNA-binding domain)"/>
    <property type="match status" value="1"/>
</dbReference>
<dbReference type="RefSeq" id="XP_030053509.1">
    <property type="nucleotide sequence ID" value="XM_030197649.1"/>
</dbReference>
<protein>
    <submittedName>
        <fullName evidence="10">Uncharacterized protein LOC115466437</fullName>
    </submittedName>
</protein>
<dbReference type="InParanoid" id="A0A6P7XSU8"/>
<dbReference type="PANTHER" id="PTHR46927">
    <property type="entry name" value="AGAP005574-PA"/>
    <property type="match status" value="1"/>
</dbReference>